<dbReference type="AlphaFoldDB" id="A0A7R7XW31"/>
<proteinExistence type="predicted"/>
<organism evidence="2 3">
    <name type="scientific">Aspergillus puulaauensis</name>
    <dbReference type="NCBI Taxonomy" id="1220207"/>
    <lineage>
        <taxon>Eukaryota</taxon>
        <taxon>Fungi</taxon>
        <taxon>Dikarya</taxon>
        <taxon>Ascomycota</taxon>
        <taxon>Pezizomycotina</taxon>
        <taxon>Eurotiomycetes</taxon>
        <taxon>Eurotiomycetidae</taxon>
        <taxon>Eurotiales</taxon>
        <taxon>Aspergillaceae</taxon>
        <taxon>Aspergillus</taxon>
    </lineage>
</organism>
<reference evidence="2" key="2">
    <citation type="submission" date="2021-02" db="EMBL/GenBank/DDBJ databases">
        <title>Aspergillus puulaauensis MK2 genome sequence.</title>
        <authorList>
            <person name="Futagami T."/>
            <person name="Mori K."/>
            <person name="Kadooka C."/>
            <person name="Tanaka T."/>
        </authorList>
    </citation>
    <scope>NUCLEOTIDE SEQUENCE</scope>
    <source>
        <strain evidence="2">MK2</strain>
    </source>
</reference>
<evidence type="ECO:0000313" key="2">
    <source>
        <dbReference type="EMBL" id="BCS28023.1"/>
    </source>
</evidence>
<dbReference type="OrthoDB" id="4497967at2759"/>
<evidence type="ECO:0000313" key="3">
    <source>
        <dbReference type="Proteomes" id="UP000654913"/>
    </source>
</evidence>
<dbReference type="GeneID" id="64978020"/>
<gene>
    <name evidence="2" type="ORF">APUU_61071A</name>
</gene>
<dbReference type="Gene3D" id="3.40.50.300">
    <property type="entry name" value="P-loop containing nucleotide triphosphate hydrolases"/>
    <property type="match status" value="1"/>
</dbReference>
<dbReference type="Proteomes" id="UP000654913">
    <property type="component" value="Chromosome 6"/>
</dbReference>
<dbReference type="KEGG" id="apuu:APUU_61071A"/>
<evidence type="ECO:0000259" key="1">
    <source>
        <dbReference type="PROSITE" id="PS51388"/>
    </source>
</evidence>
<protein>
    <recommendedName>
        <fullName evidence="1">GED domain-containing protein</fullName>
    </recommendedName>
</protein>
<dbReference type="EMBL" id="AP024448">
    <property type="protein sequence ID" value="BCS28023.1"/>
    <property type="molecule type" value="Genomic_DNA"/>
</dbReference>
<accession>A0A7R7XW31</accession>
<sequence length="167" mass="18494">MVNTFNEDPATKPLFDTIDTLRHFDLKTNEIPIPQLVVVGDQSSGKSSVLESIEQVSLLRRMMLEPTKLHLPCPKFMCLRNRIIPDASLIIQSGITIFVGYVNALVVQGIILKGLRDTIFTTEIVGELDAKTVQRVAGETLEISERRAALQNEITQLEGVLGVLKPV</sequence>
<dbReference type="InterPro" id="IPR020850">
    <property type="entry name" value="GED_dom"/>
</dbReference>
<dbReference type="SUPFAM" id="SSF52540">
    <property type="entry name" value="P-loop containing nucleoside triphosphate hydrolases"/>
    <property type="match status" value="1"/>
</dbReference>
<feature type="domain" description="GED" evidence="1">
    <location>
        <begin position="78"/>
        <end position="167"/>
    </location>
</feature>
<keyword evidence="3" id="KW-1185">Reference proteome</keyword>
<dbReference type="RefSeq" id="XP_041560209.1">
    <property type="nucleotide sequence ID" value="XM_041694372.1"/>
</dbReference>
<dbReference type="InterPro" id="IPR027417">
    <property type="entry name" value="P-loop_NTPase"/>
</dbReference>
<name>A0A7R7XW31_9EURO</name>
<reference evidence="2" key="1">
    <citation type="submission" date="2021-01" db="EMBL/GenBank/DDBJ databases">
        <authorList>
            <consortium name="Aspergillus puulaauensis MK2 genome sequencing consortium"/>
            <person name="Kazuki M."/>
            <person name="Futagami T."/>
        </authorList>
    </citation>
    <scope>NUCLEOTIDE SEQUENCE</scope>
    <source>
        <strain evidence="2">MK2</strain>
    </source>
</reference>
<dbReference type="PROSITE" id="PS51388">
    <property type="entry name" value="GED"/>
    <property type="match status" value="1"/>
</dbReference>